<comment type="catalytic activity">
    <reaction evidence="7">
        <text>Endonucleolytic cleavage of RNA, removing 5'-extranucleotides from tRNA precursor.</text>
        <dbReference type="EC" id="3.1.26.5"/>
    </reaction>
</comment>
<dbReference type="PANTHER" id="PTHR33992">
    <property type="entry name" value="RIBONUCLEASE P PROTEIN COMPONENT"/>
    <property type="match status" value="1"/>
</dbReference>
<organism evidence="9 10">
    <name type="scientific">Bacillus solimangrovi</name>
    <dbReference type="NCBI Taxonomy" id="1305675"/>
    <lineage>
        <taxon>Bacteria</taxon>
        <taxon>Bacillati</taxon>
        <taxon>Bacillota</taxon>
        <taxon>Bacilli</taxon>
        <taxon>Bacillales</taxon>
        <taxon>Bacillaceae</taxon>
        <taxon>Bacillus</taxon>
    </lineage>
</organism>
<keyword evidence="10" id="KW-1185">Reference proteome</keyword>
<dbReference type="OrthoDB" id="9810867at2"/>
<dbReference type="AlphaFoldDB" id="A0A1E5LD22"/>
<dbReference type="InterPro" id="IPR000100">
    <property type="entry name" value="RNase_P"/>
</dbReference>
<dbReference type="GO" id="GO:0001682">
    <property type="term" value="P:tRNA 5'-leader removal"/>
    <property type="evidence" value="ECO:0007669"/>
    <property type="project" value="UniProtKB-UniRule"/>
</dbReference>
<dbReference type="PROSITE" id="PS00648">
    <property type="entry name" value="RIBONUCLEASE_P"/>
    <property type="match status" value="1"/>
</dbReference>
<dbReference type="GO" id="GO:0030677">
    <property type="term" value="C:ribonuclease P complex"/>
    <property type="evidence" value="ECO:0007669"/>
    <property type="project" value="TreeGrafter"/>
</dbReference>
<dbReference type="EMBL" id="MJEH01000039">
    <property type="protein sequence ID" value="OEH91987.1"/>
    <property type="molecule type" value="Genomic_DNA"/>
</dbReference>
<evidence type="ECO:0000256" key="1">
    <source>
        <dbReference type="ARBA" id="ARBA00002663"/>
    </source>
</evidence>
<evidence type="ECO:0000256" key="5">
    <source>
        <dbReference type="ARBA" id="ARBA00022801"/>
    </source>
</evidence>
<name>A0A1E5LD22_9BACI</name>
<comment type="caution">
    <text evidence="9">The sequence shown here is derived from an EMBL/GenBank/DDBJ whole genome shotgun (WGS) entry which is preliminary data.</text>
</comment>
<keyword evidence="3 7" id="KW-0540">Nuclease</keyword>
<dbReference type="PANTHER" id="PTHR33992:SF1">
    <property type="entry name" value="RIBONUCLEASE P PROTEIN COMPONENT"/>
    <property type="match status" value="1"/>
</dbReference>
<dbReference type="HAMAP" id="MF_00227">
    <property type="entry name" value="RNase_P"/>
    <property type="match status" value="1"/>
</dbReference>
<keyword evidence="4 7" id="KW-0255">Endonuclease</keyword>
<keyword evidence="6 7" id="KW-0694">RNA-binding</keyword>
<dbReference type="SUPFAM" id="SSF54211">
    <property type="entry name" value="Ribosomal protein S5 domain 2-like"/>
    <property type="match status" value="1"/>
</dbReference>
<evidence type="ECO:0000313" key="9">
    <source>
        <dbReference type="EMBL" id="OEH91987.1"/>
    </source>
</evidence>
<evidence type="ECO:0000256" key="6">
    <source>
        <dbReference type="ARBA" id="ARBA00022884"/>
    </source>
</evidence>
<reference evidence="9 10" key="1">
    <citation type="submission" date="2016-08" db="EMBL/GenBank/DDBJ databases">
        <title>Genome of Bacillus solimangrovi GH2-4.</title>
        <authorList>
            <person name="Lim S."/>
            <person name="Kim B.-C."/>
        </authorList>
    </citation>
    <scope>NUCLEOTIDE SEQUENCE [LARGE SCALE GENOMIC DNA]</scope>
    <source>
        <strain evidence="9 10">GH2-4</strain>
    </source>
</reference>
<proteinExistence type="inferred from homology"/>
<evidence type="ECO:0000313" key="10">
    <source>
        <dbReference type="Proteomes" id="UP000095209"/>
    </source>
</evidence>
<dbReference type="Pfam" id="PF00825">
    <property type="entry name" value="Ribonuclease_P"/>
    <property type="match status" value="1"/>
</dbReference>
<evidence type="ECO:0000256" key="8">
    <source>
        <dbReference type="NCBIfam" id="TIGR00188"/>
    </source>
</evidence>
<comment type="function">
    <text evidence="1 7">RNaseP catalyzes the removal of the 5'-leader sequence from pre-tRNA to produce the mature 5'-terminus. It can also cleave other RNA substrates such as 4.5S RNA. The protein component plays an auxiliary but essential role in vivo by binding to the 5'-leader sequence and broadening the substrate specificity of the ribozyme.</text>
</comment>
<evidence type="ECO:0000256" key="7">
    <source>
        <dbReference type="HAMAP-Rule" id="MF_00227"/>
    </source>
</evidence>
<sequence length="119" mass="14050">MKKDYRIKKNKEFQQVFNLGKSTANRQFIVYVLERKDVEHFRIGLSVSKKVGNAVVRNQIKRYVRQVFLELKEDVNPNNDYVIIARKQAADFDFHETKKSLIHVLKRASVLKGRKNSSR</sequence>
<dbReference type="NCBIfam" id="TIGR00188">
    <property type="entry name" value="rnpA"/>
    <property type="match status" value="1"/>
</dbReference>
<dbReference type="InterPro" id="IPR020539">
    <property type="entry name" value="RNase_P_CS"/>
</dbReference>
<evidence type="ECO:0000256" key="2">
    <source>
        <dbReference type="ARBA" id="ARBA00022694"/>
    </source>
</evidence>
<dbReference type="InterPro" id="IPR020568">
    <property type="entry name" value="Ribosomal_Su5_D2-typ_SF"/>
</dbReference>
<dbReference type="InterPro" id="IPR014721">
    <property type="entry name" value="Ribsml_uS5_D2-typ_fold_subgr"/>
</dbReference>
<dbReference type="EC" id="3.1.26.5" evidence="7 8"/>
<keyword evidence="2 7" id="KW-0819">tRNA processing</keyword>
<evidence type="ECO:0000256" key="4">
    <source>
        <dbReference type="ARBA" id="ARBA00022759"/>
    </source>
</evidence>
<comment type="subunit">
    <text evidence="7">Consists of a catalytic RNA component (M1 or rnpB) and a protein subunit.</text>
</comment>
<dbReference type="GO" id="GO:0004526">
    <property type="term" value="F:ribonuclease P activity"/>
    <property type="evidence" value="ECO:0007669"/>
    <property type="project" value="UniProtKB-UniRule"/>
</dbReference>
<protein>
    <recommendedName>
        <fullName evidence="7 8">Ribonuclease P protein component</fullName>
        <shortName evidence="7">RNase P protein</shortName>
        <shortName evidence="7">RNaseP protein</shortName>
        <ecNumber evidence="7 8">3.1.26.5</ecNumber>
    </recommendedName>
    <alternativeName>
        <fullName evidence="7">Protein C5</fullName>
    </alternativeName>
</protein>
<dbReference type="Gene3D" id="3.30.230.10">
    <property type="match status" value="1"/>
</dbReference>
<dbReference type="RefSeq" id="WP_069717991.1">
    <property type="nucleotide sequence ID" value="NZ_MJEH01000039.1"/>
</dbReference>
<dbReference type="FunFam" id="3.30.230.10:FF:000021">
    <property type="entry name" value="Ribonuclease P protein component"/>
    <property type="match status" value="1"/>
</dbReference>
<gene>
    <name evidence="7" type="primary">rnpA</name>
    <name evidence="9" type="ORF">BFG57_17350</name>
</gene>
<dbReference type="GO" id="GO:0000049">
    <property type="term" value="F:tRNA binding"/>
    <property type="evidence" value="ECO:0007669"/>
    <property type="project" value="UniProtKB-UniRule"/>
</dbReference>
<accession>A0A1E5LD22</accession>
<dbReference type="GO" id="GO:0042781">
    <property type="term" value="F:3'-tRNA processing endoribonuclease activity"/>
    <property type="evidence" value="ECO:0007669"/>
    <property type="project" value="TreeGrafter"/>
</dbReference>
<comment type="similarity">
    <text evidence="7">Belongs to the RnpA family.</text>
</comment>
<dbReference type="Proteomes" id="UP000095209">
    <property type="component" value="Unassembled WGS sequence"/>
</dbReference>
<keyword evidence="5 7" id="KW-0378">Hydrolase</keyword>
<evidence type="ECO:0000256" key="3">
    <source>
        <dbReference type="ARBA" id="ARBA00022722"/>
    </source>
</evidence>
<dbReference type="STRING" id="1305675.BFG57_17350"/>